<dbReference type="AlphaFoldDB" id="X1IK48"/>
<protein>
    <submittedName>
        <fullName evidence="1">Uncharacterized protein</fullName>
    </submittedName>
</protein>
<reference evidence="1" key="1">
    <citation type="journal article" date="2014" name="Front. Microbiol.">
        <title>High frequency of phylogenetically diverse reductive dehalogenase-homologous genes in deep subseafloor sedimentary metagenomes.</title>
        <authorList>
            <person name="Kawai M."/>
            <person name="Futagami T."/>
            <person name="Toyoda A."/>
            <person name="Takaki Y."/>
            <person name="Nishi S."/>
            <person name="Hori S."/>
            <person name="Arai W."/>
            <person name="Tsubouchi T."/>
            <person name="Morono Y."/>
            <person name="Uchiyama I."/>
            <person name="Ito T."/>
            <person name="Fujiyama A."/>
            <person name="Inagaki F."/>
            <person name="Takami H."/>
        </authorList>
    </citation>
    <scope>NUCLEOTIDE SEQUENCE</scope>
    <source>
        <strain evidence="1">Expedition CK06-06</strain>
    </source>
</reference>
<proteinExistence type="predicted"/>
<organism evidence="1">
    <name type="scientific">marine sediment metagenome</name>
    <dbReference type="NCBI Taxonomy" id="412755"/>
    <lineage>
        <taxon>unclassified sequences</taxon>
        <taxon>metagenomes</taxon>
        <taxon>ecological metagenomes</taxon>
    </lineage>
</organism>
<accession>X1IK48</accession>
<sequence>MPLVFRLNETGACSFSQFSANIGLVLARSRLIINPGGVGQPRDGDPQASYAILDSEARMARLYRVPYDIGATQASMVRHNLPIRLVSRLSYGT</sequence>
<dbReference type="SUPFAM" id="SSF56300">
    <property type="entry name" value="Metallo-dependent phosphatases"/>
    <property type="match status" value="1"/>
</dbReference>
<dbReference type="Gene3D" id="3.60.21.10">
    <property type="match status" value="1"/>
</dbReference>
<dbReference type="EMBL" id="BARU01043507">
    <property type="protein sequence ID" value="GAH82072.1"/>
    <property type="molecule type" value="Genomic_DNA"/>
</dbReference>
<dbReference type="InterPro" id="IPR029052">
    <property type="entry name" value="Metallo-depent_PP-like"/>
</dbReference>
<gene>
    <name evidence="1" type="ORF">S03H2_66599</name>
</gene>
<comment type="caution">
    <text evidence="1">The sequence shown here is derived from an EMBL/GenBank/DDBJ whole genome shotgun (WGS) entry which is preliminary data.</text>
</comment>
<evidence type="ECO:0000313" key="1">
    <source>
        <dbReference type="EMBL" id="GAH82072.1"/>
    </source>
</evidence>
<name>X1IK48_9ZZZZ</name>